<dbReference type="Pfam" id="PF16111">
    <property type="entry name" value="DUF4829"/>
    <property type="match status" value="1"/>
</dbReference>
<organism evidence="4 5">
    <name type="scientific">Desulfosporosinus nitroreducens</name>
    <dbReference type="NCBI Taxonomy" id="2018668"/>
    <lineage>
        <taxon>Bacteria</taxon>
        <taxon>Bacillati</taxon>
        <taxon>Bacillota</taxon>
        <taxon>Clostridia</taxon>
        <taxon>Eubacteriales</taxon>
        <taxon>Desulfitobacteriaceae</taxon>
        <taxon>Desulfosporosinus</taxon>
    </lineage>
</organism>
<accession>A0ABT8QZR3</accession>
<evidence type="ECO:0000259" key="3">
    <source>
        <dbReference type="Pfam" id="PF16112"/>
    </source>
</evidence>
<sequence>MHYKKPVFWVSIVAAVVVAAVSLSLVVSKHLEAKPEKLSNQGAELNSISESLSGIPEGAYHTEYNRVKIEFLSDMMGFKSEKDFEATDSETVAYIDSTLRTSQTPAEEDDLNNNYTNQYTIKLSNELGGYSCRLYYDTLYDKAYIVKDGGLYETGLDFARYIDSFLENTSITFNIDETDASALFKEYGWRLDYQINAIKSKLNDINVLSEFNPNAFYFAYNNELSKDIGLDMSGFSNTADIEVEIYRIHESMPQEFYPLKNSRGVVVKNREKIIGAFISAGRHSTFNACSLKGNSFEKVTGQTLYEWLGDMIKADSTEERLSKLEPEQVIAEYFTALDNKEAKTAGYCISKITLLENLTSNMLNEELFNEGVGLPLTNVDIGAKSSFDNLKSAKLLKVELIDEIDENAKIYRVTVNLQYNKEWSIGNGRQFWDCRMVYESPQTGWKIVGFGHG</sequence>
<keyword evidence="1" id="KW-0812">Transmembrane</keyword>
<proteinExistence type="predicted"/>
<keyword evidence="5" id="KW-1185">Reference proteome</keyword>
<dbReference type="InterPro" id="IPR032257">
    <property type="entry name" value="DUF4830"/>
</dbReference>
<comment type="caution">
    <text evidence="4">The sequence shown here is derived from an EMBL/GenBank/DDBJ whole genome shotgun (WGS) entry which is preliminary data.</text>
</comment>
<gene>
    <name evidence="4" type="ORF">M8H41_22115</name>
</gene>
<evidence type="ECO:0000313" key="5">
    <source>
        <dbReference type="Proteomes" id="UP001176021"/>
    </source>
</evidence>
<evidence type="ECO:0000256" key="1">
    <source>
        <dbReference type="SAM" id="Phobius"/>
    </source>
</evidence>
<feature type="transmembrane region" description="Helical" evidence="1">
    <location>
        <begin position="6"/>
        <end position="27"/>
    </location>
</feature>
<protein>
    <submittedName>
        <fullName evidence="4">DUF4829 domain-containing protein</fullName>
    </submittedName>
</protein>
<feature type="domain" description="DUF4829" evidence="2">
    <location>
        <begin position="327"/>
        <end position="451"/>
    </location>
</feature>
<dbReference type="EMBL" id="JAMJEV010000027">
    <property type="protein sequence ID" value="MDO0825513.1"/>
    <property type="molecule type" value="Genomic_DNA"/>
</dbReference>
<dbReference type="RefSeq" id="WP_302050074.1">
    <property type="nucleotide sequence ID" value="NZ_JAMJEV010000027.1"/>
</dbReference>
<dbReference type="Pfam" id="PF16112">
    <property type="entry name" value="DUF4830"/>
    <property type="match status" value="1"/>
</dbReference>
<name>A0ABT8QZR3_9FIRM</name>
<keyword evidence="1" id="KW-0472">Membrane</keyword>
<keyword evidence="1" id="KW-1133">Transmembrane helix</keyword>
<dbReference type="Proteomes" id="UP001176021">
    <property type="component" value="Unassembled WGS sequence"/>
</dbReference>
<feature type="domain" description="DUF4830" evidence="3">
    <location>
        <begin position="183"/>
        <end position="278"/>
    </location>
</feature>
<evidence type="ECO:0000313" key="4">
    <source>
        <dbReference type="EMBL" id="MDO0825513.1"/>
    </source>
</evidence>
<reference evidence="4" key="1">
    <citation type="submission" date="2022-05" db="EMBL/GenBank/DDBJ databases">
        <title>Expanded diversity of anoxic marine methylotrophy in a Black Sea sulfate reducing microorganism.</title>
        <authorList>
            <person name="Fischer P.Q."/>
            <person name="Stams A.J.M."/>
            <person name="Villanueva L."/>
            <person name="Sousa D.Z."/>
        </authorList>
    </citation>
    <scope>NUCLEOTIDE SEQUENCE</scope>
    <source>
        <strain evidence="4">P130</strain>
    </source>
</reference>
<evidence type="ECO:0000259" key="2">
    <source>
        <dbReference type="Pfam" id="PF16111"/>
    </source>
</evidence>
<dbReference type="InterPro" id="IPR032256">
    <property type="entry name" value="DUF4829"/>
</dbReference>